<dbReference type="Proteomes" id="UP001358586">
    <property type="component" value="Chromosome 11"/>
</dbReference>
<proteinExistence type="predicted"/>
<comment type="caution">
    <text evidence="1">The sequence shown here is derived from an EMBL/GenBank/DDBJ whole genome shotgun (WGS) entry which is preliminary data.</text>
</comment>
<organism evidence="1 2">
    <name type="scientific">Gossypium arboreum</name>
    <name type="common">Tree cotton</name>
    <name type="synonym">Gossypium nanking</name>
    <dbReference type="NCBI Taxonomy" id="29729"/>
    <lineage>
        <taxon>Eukaryota</taxon>
        <taxon>Viridiplantae</taxon>
        <taxon>Streptophyta</taxon>
        <taxon>Embryophyta</taxon>
        <taxon>Tracheophyta</taxon>
        <taxon>Spermatophyta</taxon>
        <taxon>Magnoliopsida</taxon>
        <taxon>eudicotyledons</taxon>
        <taxon>Gunneridae</taxon>
        <taxon>Pentapetalae</taxon>
        <taxon>rosids</taxon>
        <taxon>malvids</taxon>
        <taxon>Malvales</taxon>
        <taxon>Malvaceae</taxon>
        <taxon>Malvoideae</taxon>
        <taxon>Gossypium</taxon>
    </lineage>
</organism>
<sequence>MELEKCFIFPISNDIDVRIVETALKLPIAANAATTVKAITAVKAIETYINMGLSYGIIGGDTRVIMKGLNGKEHFSEIGPILDKAKFLLQ</sequence>
<dbReference type="EMBL" id="JARKNE010000011">
    <property type="protein sequence ID" value="KAK5784146.1"/>
    <property type="molecule type" value="Genomic_DNA"/>
</dbReference>
<protein>
    <submittedName>
        <fullName evidence="1">Uncharacterized protein</fullName>
    </submittedName>
</protein>
<gene>
    <name evidence="1" type="ORF">PVK06_038666</name>
</gene>
<evidence type="ECO:0000313" key="2">
    <source>
        <dbReference type="Proteomes" id="UP001358586"/>
    </source>
</evidence>
<keyword evidence="2" id="KW-1185">Reference proteome</keyword>
<name>A0ABR0N0Z6_GOSAR</name>
<accession>A0ABR0N0Z6</accession>
<reference evidence="1 2" key="1">
    <citation type="submission" date="2023-03" db="EMBL/GenBank/DDBJ databases">
        <title>WGS of Gossypium arboreum.</title>
        <authorList>
            <person name="Yu D."/>
        </authorList>
    </citation>
    <scope>NUCLEOTIDE SEQUENCE [LARGE SCALE GENOMIC DNA]</scope>
    <source>
        <tissue evidence="1">Leaf</tissue>
    </source>
</reference>
<evidence type="ECO:0000313" key="1">
    <source>
        <dbReference type="EMBL" id="KAK5784146.1"/>
    </source>
</evidence>